<dbReference type="Gene3D" id="4.10.240.10">
    <property type="entry name" value="Zn(2)-C6 fungal-type DNA-binding domain"/>
    <property type="match status" value="1"/>
</dbReference>
<keyword evidence="9" id="KW-1185">Reference proteome</keyword>
<keyword evidence="5" id="KW-0539">Nucleus</keyword>
<dbReference type="InterPro" id="IPR051089">
    <property type="entry name" value="prtT"/>
</dbReference>
<feature type="compositionally biased region" description="Low complexity" evidence="6">
    <location>
        <begin position="194"/>
        <end position="213"/>
    </location>
</feature>
<reference evidence="8 9" key="1">
    <citation type="submission" date="2023-08" db="EMBL/GenBank/DDBJ databases">
        <title>Annotated Genome Sequence of Vanrija albida AlHP1.</title>
        <authorList>
            <person name="Herzog R."/>
        </authorList>
    </citation>
    <scope>NUCLEOTIDE SEQUENCE [LARGE SCALE GENOMIC DNA]</scope>
    <source>
        <strain evidence="8 9">AlHP1</strain>
    </source>
</reference>
<protein>
    <recommendedName>
        <fullName evidence="7">Zn(2)-C6 fungal-type domain-containing protein</fullName>
    </recommendedName>
</protein>
<feature type="compositionally biased region" description="Polar residues" evidence="6">
    <location>
        <begin position="106"/>
        <end position="119"/>
    </location>
</feature>
<evidence type="ECO:0000256" key="6">
    <source>
        <dbReference type="SAM" id="MobiDB-lite"/>
    </source>
</evidence>
<dbReference type="PROSITE" id="PS00463">
    <property type="entry name" value="ZN2_CY6_FUNGAL_1"/>
    <property type="match status" value="1"/>
</dbReference>
<keyword evidence="2" id="KW-0805">Transcription regulation</keyword>
<evidence type="ECO:0000256" key="1">
    <source>
        <dbReference type="ARBA" id="ARBA00004123"/>
    </source>
</evidence>
<organism evidence="8 9">
    <name type="scientific">Vanrija albida</name>
    <dbReference type="NCBI Taxonomy" id="181172"/>
    <lineage>
        <taxon>Eukaryota</taxon>
        <taxon>Fungi</taxon>
        <taxon>Dikarya</taxon>
        <taxon>Basidiomycota</taxon>
        <taxon>Agaricomycotina</taxon>
        <taxon>Tremellomycetes</taxon>
        <taxon>Trichosporonales</taxon>
        <taxon>Trichosporonaceae</taxon>
        <taxon>Vanrija</taxon>
    </lineage>
</organism>
<dbReference type="RefSeq" id="XP_069206585.1">
    <property type="nucleotide sequence ID" value="XM_069356744.1"/>
</dbReference>
<feature type="compositionally biased region" description="Low complexity" evidence="6">
    <location>
        <begin position="222"/>
        <end position="231"/>
    </location>
</feature>
<dbReference type="SUPFAM" id="SSF57701">
    <property type="entry name" value="Zn2/Cys6 DNA-binding domain"/>
    <property type="match status" value="1"/>
</dbReference>
<evidence type="ECO:0000259" key="7">
    <source>
        <dbReference type="PROSITE" id="PS50048"/>
    </source>
</evidence>
<evidence type="ECO:0000256" key="2">
    <source>
        <dbReference type="ARBA" id="ARBA00023015"/>
    </source>
</evidence>
<comment type="subcellular location">
    <subcellularLocation>
        <location evidence="1">Nucleus</location>
    </subcellularLocation>
</comment>
<dbReference type="PROSITE" id="PS50048">
    <property type="entry name" value="ZN2_CY6_FUNGAL_2"/>
    <property type="match status" value="1"/>
</dbReference>
<dbReference type="SMART" id="SM00066">
    <property type="entry name" value="GAL4"/>
    <property type="match status" value="1"/>
</dbReference>
<keyword evidence="3" id="KW-0238">DNA-binding</keyword>
<sequence length="846" mass="93252">MTSNHQDDELMSESTAPPPPPPVASSSSSSTHSAPLIRNPRDNSLRACDNCKKMRIKCVDKENPPCKRCRDRELECTFDRSAFEEDRGPLPPRKRSRAEASRDGGDSNNGLQAEVTTLREQLAEMRSLLQGMSQQQSQLAAAQAQASPFPPTPVPTAHRGSLAPHPYPPSRSSSGQAVDFHNLSPDTPHGNQTSPSFEPMLPSSSSSSTHGPPSVRPPPVATPSSSSSVPTYPLPAPRRMRLPSMSDSDHANSAATSPVRGFNGGGSAPRSAPASVPPSTTPAGPSSTQPLGPPSGPATSGPSTVPYIPEPPDFDNGNCETDHFEFEIDDGPYDDNPLEAAARSQPYRDMTVLSERATLLDEGHRLALTWMGGRDRRAVDILESDMVNLTRERLTAVWEDYGTSHTNPIDEGFCTEEEGRAMFDLFMANSHQFIPIFDLETDTFELLRMRFPFTLTVIITFMVRCQEANKEISLLHLQCIQLTKVMNHAMSMAMEMDFHNELAVLLNLGPGSSRSDLSIRRGVGDVRCWLAITKQRMEMAFGEGRPVPFLDESLDHLRHFLKLPYTTVLDSRFIVAIEFMLPRMTLHRAWYLDRIRDAPPTLMEILKVNDSLESLYHYWSKYYVEHGVGRDHFLFHQLELQRANAILQTNSLLLSGVSTRSIQIMSAERTRLLVAAMEAANFIVSTFIRGQHSDSVQFGNRYYHVGTVFAARALLRLSTLMPEHSDQYRIGSDLDALVRMLPAMPGYPLAPLLRRLVLKARRSGVLAWPLQDEDSAPTANHSAGHTAAATSIEPEPRADVSDLFPAAVNEHLQPPPNPDANGIPGVIFSAAQLWPLAEGMDLGVLE</sequence>
<feature type="compositionally biased region" description="Low complexity" evidence="6">
    <location>
        <begin position="127"/>
        <end position="147"/>
    </location>
</feature>
<dbReference type="Proteomes" id="UP001565368">
    <property type="component" value="Unassembled WGS sequence"/>
</dbReference>
<evidence type="ECO:0000256" key="5">
    <source>
        <dbReference type="ARBA" id="ARBA00023242"/>
    </source>
</evidence>
<dbReference type="GeneID" id="95989390"/>
<accession>A0ABR3PW12</accession>
<dbReference type="CDD" id="cd00067">
    <property type="entry name" value="GAL4"/>
    <property type="match status" value="1"/>
</dbReference>
<feature type="region of interest" description="Disordered" evidence="6">
    <location>
        <begin position="77"/>
        <end position="321"/>
    </location>
</feature>
<dbReference type="PANTHER" id="PTHR31845">
    <property type="entry name" value="FINGER DOMAIN PROTEIN, PUTATIVE-RELATED"/>
    <property type="match status" value="1"/>
</dbReference>
<feature type="compositionally biased region" description="Basic and acidic residues" evidence="6">
    <location>
        <begin position="77"/>
        <end position="88"/>
    </location>
</feature>
<feature type="region of interest" description="Disordered" evidence="6">
    <location>
        <begin position="1"/>
        <end position="45"/>
    </location>
</feature>
<dbReference type="PANTHER" id="PTHR31845:SF17">
    <property type="entry name" value="ZN(II)2CYS6 TRANSCRIPTION FACTOR (EUROFUNG)"/>
    <property type="match status" value="1"/>
</dbReference>
<dbReference type="CDD" id="cd12148">
    <property type="entry name" value="fungal_TF_MHR"/>
    <property type="match status" value="1"/>
</dbReference>
<gene>
    <name evidence="8" type="ORF">Q8F55_008347</name>
</gene>
<dbReference type="EMBL" id="JBBXJM010000006">
    <property type="protein sequence ID" value="KAL1406641.1"/>
    <property type="molecule type" value="Genomic_DNA"/>
</dbReference>
<dbReference type="InterPro" id="IPR001138">
    <property type="entry name" value="Zn2Cys6_DnaBD"/>
</dbReference>
<comment type="caution">
    <text evidence="8">The sequence shown here is derived from an EMBL/GenBank/DDBJ whole genome shotgun (WGS) entry which is preliminary data.</text>
</comment>
<evidence type="ECO:0000256" key="4">
    <source>
        <dbReference type="ARBA" id="ARBA00023163"/>
    </source>
</evidence>
<proteinExistence type="predicted"/>
<feature type="compositionally biased region" description="Low complexity" evidence="6">
    <location>
        <begin position="281"/>
        <end position="290"/>
    </location>
</feature>
<evidence type="ECO:0000313" key="9">
    <source>
        <dbReference type="Proteomes" id="UP001565368"/>
    </source>
</evidence>
<keyword evidence="4" id="KW-0804">Transcription</keyword>
<dbReference type="Pfam" id="PF00172">
    <property type="entry name" value="Zn_clus"/>
    <property type="match status" value="1"/>
</dbReference>
<name>A0ABR3PW12_9TREE</name>
<dbReference type="InterPro" id="IPR036864">
    <property type="entry name" value="Zn2-C6_fun-type_DNA-bd_sf"/>
</dbReference>
<feature type="compositionally biased region" description="Low complexity" evidence="6">
    <location>
        <begin position="24"/>
        <end position="35"/>
    </location>
</feature>
<feature type="region of interest" description="Disordered" evidence="6">
    <location>
        <begin position="773"/>
        <end position="795"/>
    </location>
</feature>
<feature type="domain" description="Zn(2)-C6 fungal-type" evidence="7">
    <location>
        <begin position="47"/>
        <end position="78"/>
    </location>
</feature>
<feature type="compositionally biased region" description="Low complexity" evidence="6">
    <location>
        <begin position="297"/>
        <end position="306"/>
    </location>
</feature>
<evidence type="ECO:0000256" key="3">
    <source>
        <dbReference type="ARBA" id="ARBA00023125"/>
    </source>
</evidence>
<evidence type="ECO:0000313" key="8">
    <source>
        <dbReference type="EMBL" id="KAL1406641.1"/>
    </source>
</evidence>